<dbReference type="EMBL" id="WIXE01018795">
    <property type="protein sequence ID" value="KAK5970599.1"/>
    <property type="molecule type" value="Genomic_DNA"/>
</dbReference>
<feature type="compositionally biased region" description="Acidic residues" evidence="1">
    <location>
        <begin position="301"/>
        <end position="312"/>
    </location>
</feature>
<dbReference type="Proteomes" id="UP001331761">
    <property type="component" value="Unassembled WGS sequence"/>
</dbReference>
<evidence type="ECO:0000256" key="1">
    <source>
        <dbReference type="SAM" id="MobiDB-lite"/>
    </source>
</evidence>
<protein>
    <submittedName>
        <fullName evidence="2">ShKT domain-containing protein</fullName>
    </submittedName>
</protein>
<organism evidence="2 3">
    <name type="scientific">Trichostrongylus colubriformis</name>
    <name type="common">Black scour worm</name>
    <dbReference type="NCBI Taxonomy" id="6319"/>
    <lineage>
        <taxon>Eukaryota</taxon>
        <taxon>Metazoa</taxon>
        <taxon>Ecdysozoa</taxon>
        <taxon>Nematoda</taxon>
        <taxon>Chromadorea</taxon>
        <taxon>Rhabditida</taxon>
        <taxon>Rhabditina</taxon>
        <taxon>Rhabditomorpha</taxon>
        <taxon>Strongyloidea</taxon>
        <taxon>Trichostrongylidae</taxon>
        <taxon>Trichostrongylus</taxon>
    </lineage>
</organism>
<reference evidence="2 3" key="1">
    <citation type="submission" date="2019-10" db="EMBL/GenBank/DDBJ databases">
        <title>Assembly and Annotation for the nematode Trichostrongylus colubriformis.</title>
        <authorList>
            <person name="Martin J."/>
        </authorList>
    </citation>
    <scope>NUCLEOTIDE SEQUENCE [LARGE SCALE GENOMIC DNA]</scope>
    <source>
        <strain evidence="2">G859</strain>
        <tissue evidence="2">Whole worm</tissue>
    </source>
</reference>
<sequence>MVFSGLRSEDDGHLVALVYKFIFANEAICGDAFSDPDWLPAANKCFVKCDATVYLCMVHTKSSIQKCRTYPKECQAAIRKHLGWTRRVVSVFRPPITTTPSSHLNSRVDTVDRFSRDEEVLSQRDSMNADRSAVEAAEYIERDLMGVDAATSPSFSDMGRNDASMAVEMITTSPPSSYEQGWLQGPRAEVDGYSFEGAPSFITETPPQQINEPPESIPEEYEGQREVVGPLMFNVDSSQSSRSGVRQYEYALPQAPPPKPSPPAIQPYQVPSPPMVSNYIEPPPEKELVPKYINFLEVPEENGNDADEEPLEFESRAPSFSDKEYTAEQDRGPPTNVDWNIPDPVTQSTTPLWSIPLRRPYQHMQIVPSHTAVALPEGSAIRGMALGSEHEDGSHFEVIPALAQLASAIPMGVASREPNRIRELPPHVQQFGTSSSRQKVFAEVQPEKARDHSRRCCEWSLSGLCDRHWRPVRKLCPKSCGSLVCDDIDGIKSCTRIVDVDVEDCFQSSRLSRYFGLKNAETEEEKRSIIDSVVQQKLKRITL</sequence>
<evidence type="ECO:0000313" key="3">
    <source>
        <dbReference type="Proteomes" id="UP001331761"/>
    </source>
</evidence>
<accession>A0AAN8F6Z7</accession>
<evidence type="ECO:0000313" key="2">
    <source>
        <dbReference type="EMBL" id="KAK5970599.1"/>
    </source>
</evidence>
<keyword evidence="3" id="KW-1185">Reference proteome</keyword>
<name>A0AAN8F6Z7_TRICO</name>
<dbReference type="AlphaFoldDB" id="A0AAN8F6Z7"/>
<gene>
    <name evidence="2" type="ORF">GCK32_000390</name>
</gene>
<feature type="region of interest" description="Disordered" evidence="1">
    <location>
        <begin position="301"/>
        <end position="343"/>
    </location>
</feature>
<feature type="compositionally biased region" description="Basic and acidic residues" evidence="1">
    <location>
        <begin position="321"/>
        <end position="331"/>
    </location>
</feature>
<comment type="caution">
    <text evidence="2">The sequence shown here is derived from an EMBL/GenBank/DDBJ whole genome shotgun (WGS) entry which is preliminary data.</text>
</comment>
<proteinExistence type="predicted"/>